<accession>A0A397H6F7</accession>
<evidence type="ECO:0000313" key="1">
    <source>
        <dbReference type="EMBL" id="RHZ58661.1"/>
    </source>
</evidence>
<proteinExistence type="predicted"/>
<dbReference type="OrthoDB" id="2344288at2759"/>
<dbReference type="Proteomes" id="UP000266861">
    <property type="component" value="Unassembled WGS sequence"/>
</dbReference>
<dbReference type="AlphaFoldDB" id="A0A397H6F7"/>
<name>A0A397H6F7_9GLOM</name>
<evidence type="ECO:0008006" key="3">
    <source>
        <dbReference type="Google" id="ProtNLM"/>
    </source>
</evidence>
<keyword evidence="2" id="KW-1185">Reference proteome</keyword>
<gene>
    <name evidence="1" type="ORF">Glove_372g56</name>
</gene>
<comment type="caution">
    <text evidence="1">The sequence shown here is derived from an EMBL/GenBank/DDBJ whole genome shotgun (WGS) entry which is preliminary data.</text>
</comment>
<reference evidence="1 2" key="1">
    <citation type="submission" date="2018-08" db="EMBL/GenBank/DDBJ databases">
        <title>Genome and evolution of the arbuscular mycorrhizal fungus Diversispora epigaea (formerly Glomus versiforme) and its bacterial endosymbionts.</title>
        <authorList>
            <person name="Sun X."/>
            <person name="Fei Z."/>
            <person name="Harrison M."/>
        </authorList>
    </citation>
    <scope>NUCLEOTIDE SEQUENCE [LARGE SCALE GENOMIC DNA]</scope>
    <source>
        <strain evidence="1 2">IT104</strain>
    </source>
</reference>
<sequence>MSLKFFDKLSQNLIDLLNDKDDYNVIIEVENKENRIVDLENCETRFIYDLMLAVDGFELEELTNKLETLLIETKGSEYAIVSRLKRDDLQIEEIKIWDYVIKWGIALNPDINQHIALPARPVKSVILPPRTTLITELPHHTKEPFSAIISEEHAAEISAWIDRKTSNYLSTNIPYDFQLFLLGTRDGFTPKTFWDICKGHSNTVVVARVKGTDEIMEVIIL</sequence>
<evidence type="ECO:0000313" key="2">
    <source>
        <dbReference type="Proteomes" id="UP000266861"/>
    </source>
</evidence>
<organism evidence="1 2">
    <name type="scientific">Diversispora epigaea</name>
    <dbReference type="NCBI Taxonomy" id="1348612"/>
    <lineage>
        <taxon>Eukaryota</taxon>
        <taxon>Fungi</taxon>
        <taxon>Fungi incertae sedis</taxon>
        <taxon>Mucoromycota</taxon>
        <taxon>Glomeromycotina</taxon>
        <taxon>Glomeromycetes</taxon>
        <taxon>Diversisporales</taxon>
        <taxon>Diversisporaceae</taxon>
        <taxon>Diversispora</taxon>
    </lineage>
</organism>
<dbReference type="EMBL" id="PQFF01000335">
    <property type="protein sequence ID" value="RHZ58661.1"/>
    <property type="molecule type" value="Genomic_DNA"/>
</dbReference>
<protein>
    <recommendedName>
        <fullName evidence="3">TLDc domain-containing protein</fullName>
    </recommendedName>
</protein>